<dbReference type="SMART" id="SM00450">
    <property type="entry name" value="RHOD"/>
    <property type="match status" value="1"/>
</dbReference>
<dbReference type="KEGG" id="cac:CA_P0034"/>
<dbReference type="InterPro" id="IPR036873">
    <property type="entry name" value="Rhodanese-like_dom_sf"/>
</dbReference>
<dbReference type="AlphaFoldDB" id="Q97TR3"/>
<dbReference type="PATRIC" id="fig|272562.8.peg.32"/>
<dbReference type="Gene3D" id="3.40.250.10">
    <property type="entry name" value="Rhodanese-like domain"/>
    <property type="match status" value="1"/>
</dbReference>
<dbReference type="CDD" id="cd00158">
    <property type="entry name" value="RHOD"/>
    <property type="match status" value="1"/>
</dbReference>
<proteinExistence type="predicted"/>
<reference evidence="2 3" key="1">
    <citation type="journal article" date="2001" name="J. Bacteriol.">
        <title>Genome sequence and comparative analysis of the solvent-producing bacterium Clostridium acetobutylicum.</title>
        <authorList>
            <person name="Nolling J."/>
            <person name="Breton G."/>
            <person name="Omelchenko M.V."/>
            <person name="Makarova K.S."/>
            <person name="Zeng Q."/>
            <person name="Gibson R."/>
            <person name="Lee H.M."/>
            <person name="Dubois J."/>
            <person name="Qiu D."/>
            <person name="Hitti J."/>
            <person name="Wolf Y.I."/>
            <person name="Tatusov R.L."/>
            <person name="Sabathe F."/>
            <person name="Doucette-Stamm L."/>
            <person name="Soucaille P."/>
            <person name="Daly M.J."/>
            <person name="Bennett G.N."/>
            <person name="Koonin E.V."/>
            <person name="Smith D.R."/>
        </authorList>
    </citation>
    <scope>NUCLEOTIDE SEQUENCE [LARGE SCALE GENOMIC DNA]</scope>
    <source>
        <strain evidence="3">ATCC 824 / DSM 792 / JCM 1419 / LMG 5710 / VKM B-1787</strain>
        <plasmid evidence="3">pSOL1</plasmid>
    </source>
</reference>
<dbReference type="PANTHER" id="PTHR43031:SF17">
    <property type="entry name" value="SULFURTRANSFERASE YTWF-RELATED"/>
    <property type="match status" value="1"/>
</dbReference>
<dbReference type="PANTHER" id="PTHR43031">
    <property type="entry name" value="FAD-DEPENDENT OXIDOREDUCTASE"/>
    <property type="match status" value="1"/>
</dbReference>
<organism evidence="2 3">
    <name type="scientific">Clostridium acetobutylicum (strain ATCC 824 / DSM 792 / JCM 1419 / IAM 19013 / LMG 5710 / NBRC 13948 / NRRL B-527 / VKM B-1787 / 2291 / W)</name>
    <dbReference type="NCBI Taxonomy" id="272562"/>
    <lineage>
        <taxon>Bacteria</taxon>
        <taxon>Bacillati</taxon>
        <taxon>Bacillota</taxon>
        <taxon>Clostridia</taxon>
        <taxon>Eubacteriales</taxon>
        <taxon>Clostridiaceae</taxon>
        <taxon>Clostridium</taxon>
    </lineage>
</organism>
<dbReference type="HOGENOM" id="CLU_089574_13_2_9"/>
<gene>
    <name evidence="2" type="ordered locus">CA_P0034</name>
</gene>
<feature type="domain" description="Rhodanese" evidence="1">
    <location>
        <begin position="21"/>
        <end position="106"/>
    </location>
</feature>
<sequence>MVSTLGSDTFTSISAHDLHGKLGNIHLIDVRENDDFKEGHIPTSRNIPMDILLKEPEKYINKTDEYYIVCQAGVKSEKTCKELWSKGYKVINIKDGTDSYKQPLER</sequence>
<dbReference type="InterPro" id="IPR050229">
    <property type="entry name" value="GlpE_sulfurtransferase"/>
</dbReference>
<accession>Q97TR3</accession>
<geneLocation type="plasmid" evidence="2 3">
    <name>pSOL1</name>
</geneLocation>
<dbReference type="RefSeq" id="WP_010890719.1">
    <property type="nucleotide sequence ID" value="NC_001988.2"/>
</dbReference>
<dbReference type="EMBL" id="AE001438">
    <property type="protein sequence ID" value="AAK76780.1"/>
    <property type="molecule type" value="Genomic_DNA"/>
</dbReference>
<dbReference type="Pfam" id="PF00581">
    <property type="entry name" value="Rhodanese"/>
    <property type="match status" value="1"/>
</dbReference>
<dbReference type="Proteomes" id="UP000000814">
    <property type="component" value="Plasmid pSOL1"/>
</dbReference>
<protein>
    <submittedName>
        <fullName evidence="2">Rhodanese-like domain</fullName>
    </submittedName>
</protein>
<name>Q97TR3_CLOAB</name>
<dbReference type="InterPro" id="IPR001763">
    <property type="entry name" value="Rhodanese-like_dom"/>
</dbReference>
<evidence type="ECO:0000313" key="2">
    <source>
        <dbReference type="EMBL" id="AAK76780.1"/>
    </source>
</evidence>
<evidence type="ECO:0000259" key="1">
    <source>
        <dbReference type="PROSITE" id="PS50206"/>
    </source>
</evidence>
<dbReference type="PROSITE" id="PS50206">
    <property type="entry name" value="RHODANESE_3"/>
    <property type="match status" value="1"/>
</dbReference>
<keyword evidence="3" id="KW-1185">Reference proteome</keyword>
<dbReference type="SUPFAM" id="SSF52821">
    <property type="entry name" value="Rhodanese/Cell cycle control phosphatase"/>
    <property type="match status" value="1"/>
</dbReference>
<dbReference type="OrthoDB" id="9800872at2"/>
<dbReference type="GeneID" id="45000267"/>
<evidence type="ECO:0000313" key="3">
    <source>
        <dbReference type="Proteomes" id="UP000000814"/>
    </source>
</evidence>
<keyword evidence="2" id="KW-0614">Plasmid</keyword>